<organism evidence="1">
    <name type="scientific">Rosellinia necatrix</name>
    <name type="common">White root-rot fungus</name>
    <dbReference type="NCBI Taxonomy" id="77044"/>
    <lineage>
        <taxon>Eukaryota</taxon>
        <taxon>Fungi</taxon>
        <taxon>Dikarya</taxon>
        <taxon>Ascomycota</taxon>
        <taxon>Pezizomycotina</taxon>
        <taxon>Sordariomycetes</taxon>
        <taxon>Xylariomycetidae</taxon>
        <taxon>Xylariales</taxon>
        <taxon>Xylariaceae</taxon>
        <taxon>Rosellinia</taxon>
    </lineage>
</organism>
<gene>
    <name evidence="1" type="ORF">SAMD00023353_2600260</name>
</gene>
<dbReference type="AlphaFoldDB" id="A0A1S8A892"/>
<dbReference type="Proteomes" id="UP000054516">
    <property type="component" value="Unassembled WGS sequence"/>
</dbReference>
<keyword evidence="2" id="KW-1185">Reference proteome</keyword>
<protein>
    <submittedName>
        <fullName evidence="1">Uncharacterized protein</fullName>
    </submittedName>
</protein>
<dbReference type="EMBL" id="DF977471">
    <property type="protein sequence ID" value="GAW26271.1"/>
    <property type="molecule type" value="Genomic_DNA"/>
</dbReference>
<accession>A0A1S8A892</accession>
<dbReference type="OrthoDB" id="4937951at2759"/>
<sequence>MKKTPRPWLNRDSLGGLHTTQVTKHAYGETNPLEDTKLKPNCFKSSQKRGDGATVSYIESGDNRRAGVLTGLQFAAYRRPDQPDGHAPLRTGDEFRYVFIHENTVDVDYSGDGYQDAPRRVDKIKQGVDMEKGYFAWWLALWEGLLCGAKRVYS</sequence>
<reference evidence="1" key="1">
    <citation type="submission" date="2016-03" db="EMBL/GenBank/DDBJ databases">
        <title>Draft genome sequence of Rosellinia necatrix.</title>
        <authorList>
            <person name="Kanematsu S."/>
        </authorList>
    </citation>
    <scope>NUCLEOTIDE SEQUENCE [LARGE SCALE GENOMIC DNA]</scope>
    <source>
        <strain evidence="1">W97</strain>
    </source>
</reference>
<evidence type="ECO:0000313" key="1">
    <source>
        <dbReference type="EMBL" id="GAW26271.1"/>
    </source>
</evidence>
<evidence type="ECO:0000313" key="2">
    <source>
        <dbReference type="Proteomes" id="UP000054516"/>
    </source>
</evidence>
<name>A0A1S8A892_ROSNE</name>
<proteinExistence type="predicted"/>